<evidence type="ECO:0000313" key="1">
    <source>
        <dbReference type="EMBL" id="VVC24698.1"/>
    </source>
</evidence>
<name>A0A5E4LZM0_9HEMI</name>
<proteinExistence type="predicted"/>
<organism evidence="1 2">
    <name type="scientific">Cinara cedri</name>
    <dbReference type="NCBI Taxonomy" id="506608"/>
    <lineage>
        <taxon>Eukaryota</taxon>
        <taxon>Metazoa</taxon>
        <taxon>Ecdysozoa</taxon>
        <taxon>Arthropoda</taxon>
        <taxon>Hexapoda</taxon>
        <taxon>Insecta</taxon>
        <taxon>Pterygota</taxon>
        <taxon>Neoptera</taxon>
        <taxon>Paraneoptera</taxon>
        <taxon>Hemiptera</taxon>
        <taxon>Sternorrhyncha</taxon>
        <taxon>Aphidomorpha</taxon>
        <taxon>Aphidoidea</taxon>
        <taxon>Aphididae</taxon>
        <taxon>Lachninae</taxon>
        <taxon>Cinara</taxon>
    </lineage>
</organism>
<evidence type="ECO:0000313" key="2">
    <source>
        <dbReference type="Proteomes" id="UP000325440"/>
    </source>
</evidence>
<dbReference type="Proteomes" id="UP000325440">
    <property type="component" value="Unassembled WGS sequence"/>
</dbReference>
<keyword evidence="2" id="KW-1185">Reference proteome</keyword>
<gene>
    <name evidence="1" type="ORF">CINCED_3A013085</name>
</gene>
<sequence length="106" mass="12112">MNQQLSQKILSRESVLKKWGSNLKIKKIYLFMVYEVETLSTRTGYRTNRLVTPDSTAVLDGLAIGYAIKNGTAYKPISVLLSAIRWLYLLNEISKQSPDKIFKDKV</sequence>
<accession>A0A5E4LZM0</accession>
<dbReference type="EMBL" id="CABPRJ010000004">
    <property type="protein sequence ID" value="VVC24698.1"/>
    <property type="molecule type" value="Genomic_DNA"/>
</dbReference>
<dbReference type="AlphaFoldDB" id="A0A5E4LZM0"/>
<reference evidence="1 2" key="1">
    <citation type="submission" date="2019-08" db="EMBL/GenBank/DDBJ databases">
        <authorList>
            <person name="Alioto T."/>
            <person name="Alioto T."/>
            <person name="Gomez Garrido J."/>
        </authorList>
    </citation>
    <scope>NUCLEOTIDE SEQUENCE [LARGE SCALE GENOMIC DNA]</scope>
</reference>
<protein>
    <submittedName>
        <fullName evidence="1">Uncharacterized protein</fullName>
    </submittedName>
</protein>